<evidence type="ECO:0008006" key="4">
    <source>
        <dbReference type="Google" id="ProtNLM"/>
    </source>
</evidence>
<dbReference type="Gramene" id="ONK74487">
    <property type="protein sequence ID" value="ONK74487"/>
    <property type="gene ID" value="A4U43_C03F6780"/>
</dbReference>
<dbReference type="Proteomes" id="UP000243459">
    <property type="component" value="Chromosome 3"/>
</dbReference>
<keyword evidence="3" id="KW-1185">Reference proteome</keyword>
<evidence type="ECO:0000256" key="1">
    <source>
        <dbReference type="SAM" id="MobiDB-lite"/>
    </source>
</evidence>
<dbReference type="PANTHER" id="PTHR35546:SF25">
    <property type="entry name" value="F-BOX DOMAIN-CONTAINING PROTEIN"/>
    <property type="match status" value="1"/>
</dbReference>
<gene>
    <name evidence="2" type="ORF">A4U43_C03F6780</name>
</gene>
<dbReference type="PANTHER" id="PTHR35546">
    <property type="entry name" value="F-BOX PROTEIN INTERACTION DOMAIN PROTEIN-RELATED"/>
    <property type="match status" value="1"/>
</dbReference>
<name>A0A5P1FAP7_ASPOF</name>
<feature type="region of interest" description="Disordered" evidence="1">
    <location>
        <begin position="1"/>
        <end position="38"/>
    </location>
</feature>
<accession>A0A5P1FAP7</accession>
<sequence>MATEDYNSSDWEKLSSDLSSSSSDEEPAARTDTDSDTDSDWFVVKKKEQKRKQESDDDDDVDMVRFYCPQEDSDHDDLTFLKAVLGDCIPEIMAEEKFSLDYIEQDVFPRLPTRALLRLGPASARWARWISSPFFIHTHSLTARSLSGFFFHNSRGSPSFVSLDVESCLLPDPSLSFLPEPVHIKASNYGLICCRGRRSLKYYMCNPTTAQWALLPPPAHDHGDDPAVVIVMQEPVTYNFDADFFLVCAYEIFEGVFGFETFSSEKWEWRNSNEIVAAEKIVSGCRVQGCRYWGLRTGGRHCRAWWRSIRWRTRGVR</sequence>
<evidence type="ECO:0000313" key="2">
    <source>
        <dbReference type="EMBL" id="ONK74487.1"/>
    </source>
</evidence>
<organism evidence="2 3">
    <name type="scientific">Asparagus officinalis</name>
    <name type="common">Garden asparagus</name>
    <dbReference type="NCBI Taxonomy" id="4686"/>
    <lineage>
        <taxon>Eukaryota</taxon>
        <taxon>Viridiplantae</taxon>
        <taxon>Streptophyta</taxon>
        <taxon>Embryophyta</taxon>
        <taxon>Tracheophyta</taxon>
        <taxon>Spermatophyta</taxon>
        <taxon>Magnoliopsida</taxon>
        <taxon>Liliopsida</taxon>
        <taxon>Asparagales</taxon>
        <taxon>Asparagaceae</taxon>
        <taxon>Asparagoideae</taxon>
        <taxon>Asparagus</taxon>
    </lineage>
</organism>
<dbReference type="InterPro" id="IPR055290">
    <property type="entry name" value="At3g26010-like"/>
</dbReference>
<proteinExistence type="predicted"/>
<dbReference type="AlphaFoldDB" id="A0A5P1FAP7"/>
<dbReference type="OrthoDB" id="1916346at2759"/>
<evidence type="ECO:0000313" key="3">
    <source>
        <dbReference type="Proteomes" id="UP000243459"/>
    </source>
</evidence>
<reference evidence="3" key="1">
    <citation type="journal article" date="2017" name="Nat. Commun.">
        <title>The asparagus genome sheds light on the origin and evolution of a young Y chromosome.</title>
        <authorList>
            <person name="Harkess A."/>
            <person name="Zhou J."/>
            <person name="Xu C."/>
            <person name="Bowers J.E."/>
            <person name="Van der Hulst R."/>
            <person name="Ayyampalayam S."/>
            <person name="Mercati F."/>
            <person name="Riccardi P."/>
            <person name="McKain M.R."/>
            <person name="Kakrana A."/>
            <person name="Tang H."/>
            <person name="Ray J."/>
            <person name="Groenendijk J."/>
            <person name="Arikit S."/>
            <person name="Mathioni S.M."/>
            <person name="Nakano M."/>
            <person name="Shan H."/>
            <person name="Telgmann-Rauber A."/>
            <person name="Kanno A."/>
            <person name="Yue Z."/>
            <person name="Chen H."/>
            <person name="Li W."/>
            <person name="Chen Y."/>
            <person name="Xu X."/>
            <person name="Zhang Y."/>
            <person name="Luo S."/>
            <person name="Chen H."/>
            <person name="Gao J."/>
            <person name="Mao Z."/>
            <person name="Pires J.C."/>
            <person name="Luo M."/>
            <person name="Kudrna D."/>
            <person name="Wing R.A."/>
            <person name="Meyers B.C."/>
            <person name="Yi K."/>
            <person name="Kong H."/>
            <person name="Lavrijsen P."/>
            <person name="Sunseri F."/>
            <person name="Falavigna A."/>
            <person name="Ye Y."/>
            <person name="Leebens-Mack J.H."/>
            <person name="Chen G."/>
        </authorList>
    </citation>
    <scope>NUCLEOTIDE SEQUENCE [LARGE SCALE GENOMIC DNA]</scope>
    <source>
        <strain evidence="3">cv. DH0086</strain>
    </source>
</reference>
<protein>
    <recommendedName>
        <fullName evidence="4">F-box domain-containing protein</fullName>
    </recommendedName>
</protein>
<dbReference type="EMBL" id="CM007383">
    <property type="protein sequence ID" value="ONK74487.1"/>
    <property type="molecule type" value="Genomic_DNA"/>
</dbReference>